<dbReference type="PIRSF" id="PIRSF005539">
    <property type="entry name" value="Pept_S33_TRI_F1"/>
    <property type="match status" value="1"/>
</dbReference>
<dbReference type="InterPro" id="IPR005945">
    <property type="entry name" value="Pro_imino_pep"/>
</dbReference>
<dbReference type="GO" id="GO:0006508">
    <property type="term" value="P:proteolysis"/>
    <property type="evidence" value="ECO:0007669"/>
    <property type="project" value="InterPro"/>
</dbReference>
<dbReference type="Proteomes" id="UP000319771">
    <property type="component" value="Unassembled WGS sequence"/>
</dbReference>
<dbReference type="PRINTS" id="PR00793">
    <property type="entry name" value="PROAMNOPTASE"/>
</dbReference>
<comment type="similarity">
    <text evidence="1 3">Belongs to the peptidase S33 family.</text>
</comment>
<dbReference type="AlphaFoldDB" id="A0A538UBQ5"/>
<reference evidence="6 7" key="1">
    <citation type="journal article" date="2019" name="Nat. Microbiol.">
        <title>Mediterranean grassland soil C-N compound turnover is dependent on rainfall and depth, and is mediated by genomically divergent microorganisms.</title>
        <authorList>
            <person name="Diamond S."/>
            <person name="Andeer P.F."/>
            <person name="Li Z."/>
            <person name="Crits-Christoph A."/>
            <person name="Burstein D."/>
            <person name="Anantharaman K."/>
            <person name="Lane K.R."/>
            <person name="Thomas B.C."/>
            <person name="Pan C."/>
            <person name="Northen T.R."/>
            <person name="Banfield J.F."/>
        </authorList>
    </citation>
    <scope>NUCLEOTIDE SEQUENCE [LARGE SCALE GENOMIC DNA]</scope>
    <source>
        <strain evidence="6">WS_11</strain>
    </source>
</reference>
<evidence type="ECO:0000256" key="3">
    <source>
        <dbReference type="PIRNR" id="PIRNR005539"/>
    </source>
</evidence>
<evidence type="ECO:0000256" key="4">
    <source>
        <dbReference type="PIRSR" id="PIRSR005539-1"/>
    </source>
</evidence>
<dbReference type="InterPro" id="IPR029058">
    <property type="entry name" value="AB_hydrolase_fold"/>
</dbReference>
<dbReference type="PROSITE" id="PS51257">
    <property type="entry name" value="PROKAR_LIPOPROTEIN"/>
    <property type="match status" value="1"/>
</dbReference>
<protein>
    <submittedName>
        <fullName evidence="6">Alpha/beta fold hydrolase</fullName>
    </submittedName>
</protein>
<dbReference type="NCBIfam" id="TIGR01250">
    <property type="entry name" value="pro_imino_pep_2"/>
    <property type="match status" value="1"/>
</dbReference>
<evidence type="ECO:0000259" key="5">
    <source>
        <dbReference type="Pfam" id="PF00561"/>
    </source>
</evidence>
<evidence type="ECO:0000313" key="6">
    <source>
        <dbReference type="EMBL" id="TMQ73324.1"/>
    </source>
</evidence>
<dbReference type="PANTHER" id="PTHR43798">
    <property type="entry name" value="MONOACYLGLYCEROL LIPASE"/>
    <property type="match status" value="1"/>
</dbReference>
<gene>
    <name evidence="6" type="ORF">E6K81_04940</name>
</gene>
<keyword evidence="2 3" id="KW-0378">Hydrolase</keyword>
<dbReference type="Pfam" id="PF00561">
    <property type="entry name" value="Abhydrolase_1"/>
    <property type="match status" value="1"/>
</dbReference>
<dbReference type="InterPro" id="IPR050266">
    <property type="entry name" value="AB_hydrolase_sf"/>
</dbReference>
<sequence length="325" mass="36059">MICRVFAPAPRTTHRLALLSGLLLVLAVAGCGSPGLSPGEGFVDVTGGRVWYRIVGHGTRTPLLVLHGGPGASSYYLKPLAALGDDRPVIFYDQLGGGHSDHPTDSTLWTVDRFVDEIDHVRKTLGLERVHLYGSSWGTILATEYVLRRPQGVRSLILASPALSIPRWIHDADSLRTTLPESLQTAISRHEQDGTTSAPEYQAAMVEYYHRFLARRQPWSPDIDSTFAQLNMAIYGFMQGPSEFTITGTLKSYDITKRLGEIHVPTLFTCGRYDEATPASTQFFQSLVPGAQIAIIEDSGHLTMQDQPERYAQVLREFLRHVERE</sequence>
<evidence type="ECO:0000313" key="7">
    <source>
        <dbReference type="Proteomes" id="UP000319771"/>
    </source>
</evidence>
<dbReference type="GO" id="GO:0008233">
    <property type="term" value="F:peptidase activity"/>
    <property type="evidence" value="ECO:0007669"/>
    <property type="project" value="InterPro"/>
</dbReference>
<dbReference type="Gene3D" id="3.40.50.1820">
    <property type="entry name" value="alpha/beta hydrolase"/>
    <property type="match status" value="1"/>
</dbReference>
<dbReference type="SUPFAM" id="SSF53474">
    <property type="entry name" value="alpha/beta-Hydrolases"/>
    <property type="match status" value="1"/>
</dbReference>
<feature type="domain" description="AB hydrolase-1" evidence="5">
    <location>
        <begin position="62"/>
        <end position="303"/>
    </location>
</feature>
<proteinExistence type="inferred from homology"/>
<accession>A0A538UBQ5</accession>
<evidence type="ECO:0000256" key="1">
    <source>
        <dbReference type="ARBA" id="ARBA00010088"/>
    </source>
</evidence>
<dbReference type="EMBL" id="VBPB01000073">
    <property type="protein sequence ID" value="TMQ73324.1"/>
    <property type="molecule type" value="Genomic_DNA"/>
</dbReference>
<dbReference type="GO" id="GO:0016020">
    <property type="term" value="C:membrane"/>
    <property type="evidence" value="ECO:0007669"/>
    <property type="project" value="TreeGrafter"/>
</dbReference>
<feature type="active site" evidence="4">
    <location>
        <position position="274"/>
    </location>
</feature>
<comment type="caution">
    <text evidence="6">The sequence shown here is derived from an EMBL/GenBank/DDBJ whole genome shotgun (WGS) entry which is preliminary data.</text>
</comment>
<organism evidence="6 7">
    <name type="scientific">Eiseniibacteriota bacterium</name>
    <dbReference type="NCBI Taxonomy" id="2212470"/>
    <lineage>
        <taxon>Bacteria</taxon>
        <taxon>Candidatus Eiseniibacteriota</taxon>
    </lineage>
</organism>
<name>A0A538UBQ5_UNCEI</name>
<feature type="active site" description="Proton donor" evidence="4">
    <location>
        <position position="301"/>
    </location>
</feature>
<dbReference type="PANTHER" id="PTHR43798:SF33">
    <property type="entry name" value="HYDROLASE, PUTATIVE (AFU_ORTHOLOGUE AFUA_2G14860)-RELATED"/>
    <property type="match status" value="1"/>
</dbReference>
<dbReference type="InterPro" id="IPR000073">
    <property type="entry name" value="AB_hydrolase_1"/>
</dbReference>
<evidence type="ECO:0000256" key="2">
    <source>
        <dbReference type="ARBA" id="ARBA00022801"/>
    </source>
</evidence>
<dbReference type="InterPro" id="IPR002410">
    <property type="entry name" value="Peptidase_S33"/>
</dbReference>
<feature type="active site" description="Nucleophile" evidence="4">
    <location>
        <position position="136"/>
    </location>
</feature>